<evidence type="ECO:0000259" key="9">
    <source>
        <dbReference type="Pfam" id="PF02714"/>
    </source>
</evidence>
<dbReference type="Pfam" id="PF02714">
    <property type="entry name" value="RSN1_7TM"/>
    <property type="match status" value="1"/>
</dbReference>
<dbReference type="EMBL" id="JAIZAY010000003">
    <property type="protein sequence ID" value="KAJ8044841.1"/>
    <property type="molecule type" value="Genomic_DNA"/>
</dbReference>
<accession>A0A9Q1CH33</accession>
<evidence type="ECO:0000256" key="5">
    <source>
        <dbReference type="ARBA" id="ARBA00022989"/>
    </source>
</evidence>
<gene>
    <name evidence="12" type="ORF">HOLleu_07711</name>
</gene>
<dbReference type="GO" id="GO:0005227">
    <property type="term" value="F:calcium-activated cation channel activity"/>
    <property type="evidence" value="ECO:0007669"/>
    <property type="project" value="InterPro"/>
</dbReference>
<feature type="transmembrane region" description="Helical" evidence="8">
    <location>
        <begin position="669"/>
        <end position="693"/>
    </location>
</feature>
<feature type="transmembrane region" description="Helical" evidence="8">
    <location>
        <begin position="613"/>
        <end position="643"/>
    </location>
</feature>
<dbReference type="InterPro" id="IPR003864">
    <property type="entry name" value="CSC1/OSCA1-like_7TM"/>
</dbReference>
<comment type="similarity">
    <text evidence="2">Belongs to the CSC1 (TC 1.A.17) family.</text>
</comment>
<keyword evidence="4 8" id="KW-0812">Transmembrane</keyword>
<feature type="domain" description="CSC1/OSCA1-like cytosolic" evidence="11">
    <location>
        <begin position="234"/>
        <end position="412"/>
    </location>
</feature>
<evidence type="ECO:0000313" key="13">
    <source>
        <dbReference type="Proteomes" id="UP001152320"/>
    </source>
</evidence>
<feature type="region of interest" description="Disordered" evidence="7">
    <location>
        <begin position="736"/>
        <end position="806"/>
    </location>
</feature>
<evidence type="ECO:0000259" key="11">
    <source>
        <dbReference type="Pfam" id="PF14703"/>
    </source>
</evidence>
<evidence type="ECO:0000256" key="1">
    <source>
        <dbReference type="ARBA" id="ARBA00004141"/>
    </source>
</evidence>
<comment type="caution">
    <text evidence="12">The sequence shown here is derived from an EMBL/GenBank/DDBJ whole genome shotgun (WGS) entry which is preliminary data.</text>
</comment>
<dbReference type="InterPro" id="IPR027815">
    <property type="entry name" value="CSC1/OSCA1-like_cyt"/>
</dbReference>
<keyword evidence="6 8" id="KW-0472">Membrane</keyword>
<feature type="transmembrane region" description="Helical" evidence="8">
    <location>
        <begin position="152"/>
        <end position="173"/>
    </location>
</feature>
<dbReference type="OrthoDB" id="1689567at2759"/>
<evidence type="ECO:0000256" key="3">
    <source>
        <dbReference type="ARBA" id="ARBA00022448"/>
    </source>
</evidence>
<keyword evidence="3" id="KW-0813">Transport</keyword>
<feature type="compositionally biased region" description="Basic and acidic residues" evidence="7">
    <location>
        <begin position="750"/>
        <end position="759"/>
    </location>
</feature>
<keyword evidence="5 8" id="KW-1133">Transmembrane helix</keyword>
<organism evidence="12 13">
    <name type="scientific">Holothuria leucospilota</name>
    <name type="common">Black long sea cucumber</name>
    <name type="synonym">Mertensiothuria leucospilota</name>
    <dbReference type="NCBI Taxonomy" id="206669"/>
    <lineage>
        <taxon>Eukaryota</taxon>
        <taxon>Metazoa</taxon>
        <taxon>Echinodermata</taxon>
        <taxon>Eleutherozoa</taxon>
        <taxon>Echinozoa</taxon>
        <taxon>Holothuroidea</taxon>
        <taxon>Aspidochirotacea</taxon>
        <taxon>Aspidochirotida</taxon>
        <taxon>Holothuriidae</taxon>
        <taxon>Holothuria</taxon>
    </lineage>
</organism>
<feature type="transmembrane region" description="Helical" evidence="8">
    <location>
        <begin position="699"/>
        <end position="719"/>
    </location>
</feature>
<dbReference type="GO" id="GO:0005886">
    <property type="term" value="C:plasma membrane"/>
    <property type="evidence" value="ECO:0007669"/>
    <property type="project" value="TreeGrafter"/>
</dbReference>
<feature type="compositionally biased region" description="Polar residues" evidence="7">
    <location>
        <begin position="760"/>
        <end position="792"/>
    </location>
</feature>
<feature type="domain" description="CSC1/OSCA1-like 7TM region" evidence="9">
    <location>
        <begin position="423"/>
        <end position="685"/>
    </location>
</feature>
<feature type="transmembrane region" description="Helical" evidence="8">
    <location>
        <begin position="33"/>
        <end position="50"/>
    </location>
</feature>
<feature type="domain" description="CSC1/OSCA1-like N-terminal transmembrane" evidence="10">
    <location>
        <begin position="108"/>
        <end position="216"/>
    </location>
</feature>
<dbReference type="InterPro" id="IPR032880">
    <property type="entry name" value="CSC1/OSCA1-like_N"/>
</dbReference>
<evidence type="ECO:0000256" key="7">
    <source>
        <dbReference type="SAM" id="MobiDB-lite"/>
    </source>
</evidence>
<dbReference type="PANTHER" id="PTHR13018">
    <property type="entry name" value="PROBABLE MEMBRANE PROTEIN DUF221-RELATED"/>
    <property type="match status" value="1"/>
</dbReference>
<name>A0A9Q1CH33_HOLLE</name>
<evidence type="ECO:0000256" key="4">
    <source>
        <dbReference type="ARBA" id="ARBA00022692"/>
    </source>
</evidence>
<dbReference type="PANTHER" id="PTHR13018:SF5">
    <property type="entry name" value="RE44586P"/>
    <property type="match status" value="1"/>
</dbReference>
<evidence type="ECO:0000256" key="6">
    <source>
        <dbReference type="ARBA" id="ARBA00023136"/>
    </source>
</evidence>
<feature type="transmembrane region" description="Helical" evidence="8">
    <location>
        <begin position="199"/>
        <end position="217"/>
    </location>
</feature>
<dbReference type="Proteomes" id="UP001152320">
    <property type="component" value="Chromosome 3"/>
</dbReference>
<dbReference type="Pfam" id="PF13967">
    <property type="entry name" value="RSN1_TM"/>
    <property type="match status" value="1"/>
</dbReference>
<feature type="transmembrane region" description="Helical" evidence="8">
    <location>
        <begin position="468"/>
        <end position="490"/>
    </location>
</feature>
<evidence type="ECO:0000259" key="10">
    <source>
        <dbReference type="Pfam" id="PF13967"/>
    </source>
</evidence>
<feature type="transmembrane region" description="Helical" evidence="8">
    <location>
        <begin position="425"/>
        <end position="448"/>
    </location>
</feature>
<comment type="subcellular location">
    <subcellularLocation>
        <location evidence="1">Membrane</location>
        <topology evidence="1">Multi-pass membrane protein</topology>
    </subcellularLocation>
</comment>
<keyword evidence="13" id="KW-1185">Reference proteome</keyword>
<dbReference type="InterPro" id="IPR045122">
    <property type="entry name" value="Csc1-like"/>
</dbReference>
<evidence type="ECO:0000313" key="12">
    <source>
        <dbReference type="EMBL" id="KAJ8044841.1"/>
    </source>
</evidence>
<reference evidence="12" key="1">
    <citation type="submission" date="2021-10" db="EMBL/GenBank/DDBJ databases">
        <title>Tropical sea cucumber genome reveals ecological adaptation and Cuvierian tubules defense mechanism.</title>
        <authorList>
            <person name="Chen T."/>
        </authorList>
    </citation>
    <scope>NUCLEOTIDE SEQUENCE</scope>
    <source>
        <strain evidence="12">Nanhai2018</strain>
        <tissue evidence="12">Muscle</tissue>
    </source>
</reference>
<dbReference type="Pfam" id="PF14703">
    <property type="entry name" value="PHM7_cyt"/>
    <property type="match status" value="1"/>
</dbReference>
<evidence type="ECO:0000256" key="2">
    <source>
        <dbReference type="ARBA" id="ARBA00007779"/>
    </source>
</evidence>
<feature type="transmembrane region" description="Helical" evidence="8">
    <location>
        <begin position="510"/>
        <end position="532"/>
    </location>
</feature>
<sequence>MSTSDNNTELCTYFGRNTTTLQYLHYGGIPQNILFNVIFWLVIVLLYSFFRKIAGDYGRIALVSYGEQRDLLSDQSMNGEVTARSYNVWTRLFFGDHSKKSEDGGAQDADSFLEKDDKGFCGWVPSLFRITDEDIRGKSGVDAIQYLQFQRYLIVLVAVIAFLSLVIIMPINLSGSQEIGPNNFGKTTITNLSTDDGKLWAHTIICMMYFVIIILFMRHFTLHLPHHEENDTISRTLMVSGIPIERTSSDLIKQHFQEAYPDASVTDIQFAFDIAKLKSLDSDRRDAQLNKQHCEKILQKTGQRPTLRPNTCGQIGCCDCCGGAKVDAIAYYSEKETALMGQVMDEKHRALHSNLGIAFVTLQTDSMSARIKNDYATFKTGPPTVSSVSKQIHSTVWEVEYAPTPDDLIWENLSASTTVWWIRALVVNIALVILLFFLTTPSVVLTSLDSVNLNEAINNSKSPFISQFLPTLLLWTFAALLPMLVIYSSYYVELHWTRTKLNHTIMRKTFAFLILMVLILPSFGLASAQAFLEYTISGKQDIRVRWGCIFLPENGAFFVNYVITSAFLGTSLELIRFPELFMYALRMLWTRSAAEKVTAQSKLVYEFQYGVQYAWVLTTLSIVLAYSITCPLVTPFGLLYIIFKHLVDRYNIFFAYGASRIHSGIHQSAVNYVVISGILLQLFVLFFSIIRIGSIDPRTILLSVFLVLCIGLYIAKVCFNIWMGYIPPSYDEFTNEDDDYPPPSTQNKDFIPKVLKESENGTTSGRTRPNLPVTASPQGYGSVNNSHQNHISYRSPPSPDDSSEEE</sequence>
<dbReference type="AlphaFoldDB" id="A0A9Q1CH33"/>
<evidence type="ECO:0000256" key="8">
    <source>
        <dbReference type="SAM" id="Phobius"/>
    </source>
</evidence>
<protein>
    <submittedName>
        <fullName evidence="12">CSC1-like protein 1</fullName>
    </submittedName>
</protein>
<proteinExistence type="inferred from homology"/>